<protein>
    <recommendedName>
        <fullName evidence="1">UPF0342 protein GTO87_03205</fullName>
    </recommendedName>
</protein>
<accession>A0A7H9EJ11</accession>
<gene>
    <name evidence="2" type="ORF">GTO87_03205</name>
</gene>
<dbReference type="Proteomes" id="UP000510886">
    <property type="component" value="Chromosome"/>
</dbReference>
<dbReference type="Gene3D" id="1.20.1500.10">
    <property type="entry name" value="YheA/YmcA-like"/>
    <property type="match status" value="1"/>
</dbReference>
<dbReference type="EMBL" id="CP047418">
    <property type="protein sequence ID" value="QLL77688.1"/>
    <property type="molecule type" value="Genomic_DNA"/>
</dbReference>
<evidence type="ECO:0000313" key="2">
    <source>
        <dbReference type="EMBL" id="QLL77688.1"/>
    </source>
</evidence>
<dbReference type="SUPFAM" id="SSF158622">
    <property type="entry name" value="YheA/YmcA-like"/>
    <property type="match status" value="1"/>
</dbReference>
<evidence type="ECO:0000256" key="1">
    <source>
        <dbReference type="HAMAP-Rule" id="MF_01526"/>
    </source>
</evidence>
<organism evidence="2 3">
    <name type="scientific">Ligilactobacillus saerimneri</name>
    <dbReference type="NCBI Taxonomy" id="228229"/>
    <lineage>
        <taxon>Bacteria</taxon>
        <taxon>Bacillati</taxon>
        <taxon>Bacillota</taxon>
        <taxon>Bacilli</taxon>
        <taxon>Lactobacillales</taxon>
        <taxon>Lactobacillaceae</taxon>
        <taxon>Ligilactobacillus</taxon>
    </lineage>
</organism>
<reference evidence="2 3" key="1">
    <citation type="submission" date="2020-01" db="EMBL/GenBank/DDBJ databases">
        <title>Complete and circular genome sequences of six lactobacillus isolates from horses.</title>
        <authorList>
            <person name="Hassan H.M."/>
        </authorList>
    </citation>
    <scope>NUCLEOTIDE SEQUENCE [LARGE SCALE GENOMIC DNA]</scope>
    <source>
        <strain evidence="2 3">1A</strain>
    </source>
</reference>
<evidence type="ECO:0000313" key="3">
    <source>
        <dbReference type="Proteomes" id="UP000510886"/>
    </source>
</evidence>
<sequence>MVNIYDTANQLQADLRQIKEYKELQAAFAALKEDEEAYAVFQELRKAQDELQKRQQDGSLVDIKPEEAKKMHEIGQKAASFDAVKRLMEKERALSVVVDDIEQALFKPITELYES</sequence>
<proteinExistence type="inferred from homology"/>
<dbReference type="RefSeq" id="WP_180849491.1">
    <property type="nucleotide sequence ID" value="NZ_CP047418.1"/>
</dbReference>
<dbReference type="InterPro" id="IPR023378">
    <property type="entry name" value="YheA/YmcA-like_dom_sf"/>
</dbReference>
<name>A0A7H9EJ11_9LACO</name>
<dbReference type="KEGG" id="lsw:GTO87_03205"/>
<dbReference type="Pfam" id="PF06133">
    <property type="entry name" value="Com_YlbF"/>
    <property type="match status" value="1"/>
</dbReference>
<dbReference type="HAMAP" id="MF_01526">
    <property type="entry name" value="UPF0342"/>
    <property type="match status" value="1"/>
</dbReference>
<dbReference type="InterPro" id="IPR010368">
    <property type="entry name" value="Com_YlbF"/>
</dbReference>
<comment type="similarity">
    <text evidence="1">Belongs to the UPF0342 family.</text>
</comment>
<dbReference type="AlphaFoldDB" id="A0A7H9EJ11"/>